<evidence type="ECO:0000256" key="17">
    <source>
        <dbReference type="SAM" id="SignalP"/>
    </source>
</evidence>
<keyword evidence="3" id="KW-0433">Leucine-rich repeat</keyword>
<dbReference type="InterPro" id="IPR003591">
    <property type="entry name" value="Leu-rich_rpt_typical-subtyp"/>
</dbReference>
<evidence type="ECO:0000256" key="2">
    <source>
        <dbReference type="ARBA" id="ARBA00008684"/>
    </source>
</evidence>
<keyword evidence="6 17" id="KW-0732">Signal</keyword>
<evidence type="ECO:0000256" key="6">
    <source>
        <dbReference type="ARBA" id="ARBA00022729"/>
    </source>
</evidence>
<dbReference type="InterPro" id="IPR000719">
    <property type="entry name" value="Prot_kinase_dom"/>
</dbReference>
<dbReference type="Pfam" id="PF00560">
    <property type="entry name" value="LRR_1"/>
    <property type="match status" value="3"/>
</dbReference>
<evidence type="ECO:0000256" key="12">
    <source>
        <dbReference type="ARBA" id="ARBA00023136"/>
    </source>
</evidence>
<evidence type="ECO:0000256" key="11">
    <source>
        <dbReference type="ARBA" id="ARBA00022989"/>
    </source>
</evidence>
<evidence type="ECO:0000256" key="4">
    <source>
        <dbReference type="ARBA" id="ARBA00022679"/>
    </source>
</evidence>
<keyword evidence="13" id="KW-0325">Glycoprotein</keyword>
<comment type="subcellular location">
    <subcellularLocation>
        <location evidence="1">Membrane</location>
        <topology evidence="1">Single-pass membrane protein</topology>
    </subcellularLocation>
</comment>
<evidence type="ECO:0000256" key="8">
    <source>
        <dbReference type="ARBA" id="ARBA00022741"/>
    </source>
</evidence>
<dbReference type="EMBL" id="JARPOI010000009">
    <property type="protein sequence ID" value="KAJ9174158.1"/>
    <property type="molecule type" value="Genomic_DNA"/>
</dbReference>
<evidence type="ECO:0000256" key="10">
    <source>
        <dbReference type="ARBA" id="ARBA00022840"/>
    </source>
</evidence>
<keyword evidence="11 16" id="KW-1133">Transmembrane helix</keyword>
<evidence type="ECO:0000256" key="14">
    <source>
        <dbReference type="PROSITE-ProRule" id="PRU10141"/>
    </source>
</evidence>
<dbReference type="InterPro" id="IPR017441">
    <property type="entry name" value="Protein_kinase_ATP_BS"/>
</dbReference>
<evidence type="ECO:0000313" key="20">
    <source>
        <dbReference type="Proteomes" id="UP001174677"/>
    </source>
</evidence>
<comment type="caution">
    <text evidence="19">The sequence shown here is derived from an EMBL/GenBank/DDBJ whole genome shotgun (WGS) entry which is preliminary data.</text>
</comment>
<evidence type="ECO:0000256" key="15">
    <source>
        <dbReference type="SAM" id="MobiDB-lite"/>
    </source>
</evidence>
<keyword evidence="7" id="KW-0677">Repeat</keyword>
<dbReference type="InterPro" id="IPR032675">
    <property type="entry name" value="LRR_dom_sf"/>
</dbReference>
<organism evidence="19 20">
    <name type="scientific">Hevea brasiliensis</name>
    <name type="common">Para rubber tree</name>
    <name type="synonym">Siphonia brasiliensis</name>
    <dbReference type="NCBI Taxonomy" id="3981"/>
    <lineage>
        <taxon>Eukaryota</taxon>
        <taxon>Viridiplantae</taxon>
        <taxon>Streptophyta</taxon>
        <taxon>Embryophyta</taxon>
        <taxon>Tracheophyta</taxon>
        <taxon>Spermatophyta</taxon>
        <taxon>Magnoliopsida</taxon>
        <taxon>eudicotyledons</taxon>
        <taxon>Gunneridae</taxon>
        <taxon>Pentapetalae</taxon>
        <taxon>rosids</taxon>
        <taxon>fabids</taxon>
        <taxon>Malpighiales</taxon>
        <taxon>Euphorbiaceae</taxon>
        <taxon>Crotonoideae</taxon>
        <taxon>Micrandreae</taxon>
        <taxon>Hevea</taxon>
    </lineage>
</organism>
<evidence type="ECO:0000313" key="19">
    <source>
        <dbReference type="EMBL" id="KAJ9174158.1"/>
    </source>
</evidence>
<keyword evidence="20" id="KW-1185">Reference proteome</keyword>
<dbReference type="Gene3D" id="3.80.10.10">
    <property type="entry name" value="Ribonuclease Inhibitor"/>
    <property type="match status" value="5"/>
</dbReference>
<feature type="compositionally biased region" description="Polar residues" evidence="15">
    <location>
        <begin position="741"/>
        <end position="762"/>
    </location>
</feature>
<dbReference type="InterPro" id="IPR011009">
    <property type="entry name" value="Kinase-like_dom_sf"/>
</dbReference>
<evidence type="ECO:0000256" key="5">
    <source>
        <dbReference type="ARBA" id="ARBA00022692"/>
    </source>
</evidence>
<keyword evidence="9" id="KW-0418">Kinase</keyword>
<sequence length="1119" mass="122406">MKRNSFPVIIIFFLLCFCSSVYGGVVSDKSVLLEFKSFVSDPHGILSSWNSSNSDHCSWLGVTCNLKSRVVSISITGGDDGFEGNSQALSCSESLKFPFRRFGIRRNCSNRVGKLEGKLSPLIGKLSQLRVLSLPYNELSGEIPLEIWGLEHLEVLDLEGNLFTGKLPFGFVGLRKLRVLNLGFNRLDGEIPISLSKCAGLEFLNLAGNKLKGSIPRFVGSFFRLRGLYLAYNELSGTVPAVLGSKCQYLQHLDVSGNSLFGGIPDTLGNCRQLRTLLLFSNKLNGEIPRELGQLGRLEVLDISRNLINGVIPAELGNCAELSVLVLSNLFETWPNDKNKSREMLASLPSVSNHEYNHFRGSIPTEITTLPKLRVLWAPRVTFEGKLPSNWGGCESLEMVNLAHNGFGGEINGIFGRCKKLYYLDLSSNVLSGQLDEKLPVPCMTFFDVSQNLMSSSIPRFNYNVCPRVPSSNSDLGEGRDPSHGYVSFLLYKTRLANHLPFSAATLAVIHNYGGNNFTGPIRWLPIAPERLAEQTDYAFLASRNKLTGSFPGILFGKCDKLHGMIINVSKNQISGLIPLNIGSMCGSLRFLDASENQIAGSIPQSIGDLKFLVALNLSGNKLQGQIPASLYRLKYLKHISLAGNNLIGAIPSGLGQSDSLQELEISPNSLSGKIPQNTVKLENLTSFLLDNSKLSAQIPSGFNNVRSLSSNGPSEPLPLHRRVMNCSNAHGNPFPNSCDTFSLSASSPDPTGSNRDQPSDLTSSSETKSESTGLRPIEIASIASASAVVSILLVLVILFFYTKKWVPNTRVQVSERNEITVFVNIGIPLLYENIVEATGNFNASNCIGSGGFGATYKAEISPGTLVAIKKLAVGRIQGVQQFHAEIKALSRMRHPNLVTLIGYLANETEMFLIYNYLPGGNLEDFIKERSPIAVNWKVLHKIALDIASALSYLHHQCAPRVLHRDVKPSNILLDNDLNAYLSDFGLSRLLGTSETHATTGVAGTFGYVAPEYAMTCRVSEKADVYSYGVVLLELISDKKALDPSFSSHENGFNIVSWACMLMRHGQAEDVFNAGLWDSGPQDDLVEMLHLAVRCTVETLSTRPTMRQVVQQLKQIQPS</sequence>
<evidence type="ECO:0000259" key="18">
    <source>
        <dbReference type="PROSITE" id="PS50011"/>
    </source>
</evidence>
<dbReference type="SUPFAM" id="SSF56112">
    <property type="entry name" value="Protein kinase-like (PK-like)"/>
    <property type="match status" value="1"/>
</dbReference>
<proteinExistence type="inferred from homology"/>
<dbReference type="PROSITE" id="PS50011">
    <property type="entry name" value="PROTEIN_KINASE_DOM"/>
    <property type="match status" value="1"/>
</dbReference>
<keyword evidence="8 14" id="KW-0547">Nucleotide-binding</keyword>
<keyword evidence="12 16" id="KW-0472">Membrane</keyword>
<evidence type="ECO:0000256" key="16">
    <source>
        <dbReference type="SAM" id="Phobius"/>
    </source>
</evidence>
<evidence type="ECO:0000256" key="9">
    <source>
        <dbReference type="ARBA" id="ARBA00022777"/>
    </source>
</evidence>
<keyword evidence="4" id="KW-0808">Transferase</keyword>
<dbReference type="Pfam" id="PF23598">
    <property type="entry name" value="LRR_14"/>
    <property type="match status" value="1"/>
</dbReference>
<evidence type="ECO:0000256" key="3">
    <source>
        <dbReference type="ARBA" id="ARBA00022614"/>
    </source>
</evidence>
<feature type="transmembrane region" description="Helical" evidence="16">
    <location>
        <begin position="780"/>
        <end position="802"/>
    </location>
</feature>
<dbReference type="Pfam" id="PF00069">
    <property type="entry name" value="Pkinase"/>
    <property type="match status" value="1"/>
</dbReference>
<dbReference type="PROSITE" id="PS00107">
    <property type="entry name" value="PROTEIN_KINASE_ATP"/>
    <property type="match status" value="1"/>
</dbReference>
<accession>A0ABQ9M5L5</accession>
<keyword evidence="10 14" id="KW-0067">ATP-binding</keyword>
<dbReference type="InterPro" id="IPR013210">
    <property type="entry name" value="LRR_N_plant-typ"/>
</dbReference>
<dbReference type="InterPro" id="IPR008271">
    <property type="entry name" value="Ser/Thr_kinase_AS"/>
</dbReference>
<dbReference type="Proteomes" id="UP001174677">
    <property type="component" value="Chromosome 9"/>
</dbReference>
<evidence type="ECO:0000256" key="7">
    <source>
        <dbReference type="ARBA" id="ARBA00022737"/>
    </source>
</evidence>
<dbReference type="Gene3D" id="1.10.510.10">
    <property type="entry name" value="Transferase(Phosphotransferase) domain 1"/>
    <property type="match status" value="1"/>
</dbReference>
<evidence type="ECO:0000256" key="1">
    <source>
        <dbReference type="ARBA" id="ARBA00004167"/>
    </source>
</evidence>
<protein>
    <recommendedName>
        <fullName evidence="18">Protein kinase domain-containing protein</fullName>
    </recommendedName>
</protein>
<comment type="similarity">
    <text evidence="2">Belongs to the protein kinase superfamily. Ser/Thr protein kinase family.</text>
</comment>
<dbReference type="Gene3D" id="3.30.200.20">
    <property type="entry name" value="Phosphorylase Kinase, domain 1"/>
    <property type="match status" value="1"/>
</dbReference>
<evidence type="ECO:0000256" key="13">
    <source>
        <dbReference type="ARBA" id="ARBA00023180"/>
    </source>
</evidence>
<feature type="binding site" evidence="14">
    <location>
        <position position="871"/>
    </location>
    <ligand>
        <name>ATP</name>
        <dbReference type="ChEBI" id="CHEBI:30616"/>
    </ligand>
</feature>
<dbReference type="SMART" id="SM00220">
    <property type="entry name" value="S_TKc"/>
    <property type="match status" value="1"/>
</dbReference>
<gene>
    <name evidence="19" type="ORF">P3X46_017217</name>
</gene>
<dbReference type="Pfam" id="PF08263">
    <property type="entry name" value="LRRNT_2"/>
    <property type="match status" value="1"/>
</dbReference>
<dbReference type="InterPro" id="IPR050647">
    <property type="entry name" value="Plant_LRR-RLKs"/>
</dbReference>
<dbReference type="PANTHER" id="PTHR48056">
    <property type="entry name" value="LRR RECEPTOR-LIKE SERINE/THREONINE-PROTEIN KINASE-RELATED"/>
    <property type="match status" value="1"/>
</dbReference>
<dbReference type="InterPro" id="IPR001611">
    <property type="entry name" value="Leu-rich_rpt"/>
</dbReference>
<feature type="chain" id="PRO_5045121182" description="Protein kinase domain-containing protein" evidence="17">
    <location>
        <begin position="24"/>
        <end position="1119"/>
    </location>
</feature>
<keyword evidence="5 16" id="KW-0812">Transmembrane</keyword>
<dbReference type="SMART" id="SM00369">
    <property type="entry name" value="LRR_TYP"/>
    <property type="match status" value="5"/>
</dbReference>
<feature type="signal peptide" evidence="17">
    <location>
        <begin position="1"/>
        <end position="23"/>
    </location>
</feature>
<name>A0ABQ9M5L5_HEVBR</name>
<reference evidence="19" key="1">
    <citation type="journal article" date="2023" name="Plant Biotechnol. J.">
        <title>Chromosome-level wild Hevea brasiliensis genome provides new tools for genomic-assisted breeding and valuable loci to elevate rubber yield.</title>
        <authorList>
            <person name="Cheng H."/>
            <person name="Song X."/>
            <person name="Hu Y."/>
            <person name="Wu T."/>
            <person name="Yang Q."/>
            <person name="An Z."/>
            <person name="Feng S."/>
            <person name="Deng Z."/>
            <person name="Wu W."/>
            <person name="Zeng X."/>
            <person name="Tu M."/>
            <person name="Wang X."/>
            <person name="Huang H."/>
        </authorList>
    </citation>
    <scope>NUCLEOTIDE SEQUENCE</scope>
    <source>
        <strain evidence="19">MT/VB/25A 57/8</strain>
    </source>
</reference>
<dbReference type="PANTHER" id="PTHR48056:SF63">
    <property type="entry name" value="PROTEIN KINASE DOMAIN-CONTAINING PROTEIN"/>
    <property type="match status" value="1"/>
</dbReference>
<feature type="region of interest" description="Disordered" evidence="15">
    <location>
        <begin position="741"/>
        <end position="771"/>
    </location>
</feature>
<feature type="domain" description="Protein kinase" evidence="18">
    <location>
        <begin position="842"/>
        <end position="1119"/>
    </location>
</feature>
<dbReference type="InterPro" id="IPR055414">
    <property type="entry name" value="LRR_R13L4/SHOC2-like"/>
</dbReference>
<dbReference type="PROSITE" id="PS00108">
    <property type="entry name" value="PROTEIN_KINASE_ST"/>
    <property type="match status" value="1"/>
</dbReference>
<dbReference type="SUPFAM" id="SSF52058">
    <property type="entry name" value="L domain-like"/>
    <property type="match status" value="2"/>
</dbReference>